<organism evidence="2 3">
    <name type="scientific">Romanomermis culicivorax</name>
    <name type="common">Nematode worm</name>
    <dbReference type="NCBI Taxonomy" id="13658"/>
    <lineage>
        <taxon>Eukaryota</taxon>
        <taxon>Metazoa</taxon>
        <taxon>Ecdysozoa</taxon>
        <taxon>Nematoda</taxon>
        <taxon>Enoplea</taxon>
        <taxon>Dorylaimia</taxon>
        <taxon>Mermithida</taxon>
        <taxon>Mermithoidea</taxon>
        <taxon>Mermithidae</taxon>
        <taxon>Romanomermis</taxon>
    </lineage>
</organism>
<dbReference type="AlphaFoldDB" id="A0A915HKT9"/>
<reference evidence="3" key="1">
    <citation type="submission" date="2022-11" db="UniProtKB">
        <authorList>
            <consortium name="WormBaseParasite"/>
        </authorList>
    </citation>
    <scope>IDENTIFICATION</scope>
</reference>
<dbReference type="Proteomes" id="UP000887565">
    <property type="component" value="Unplaced"/>
</dbReference>
<accession>A0A915HKT9</accession>
<evidence type="ECO:0000256" key="1">
    <source>
        <dbReference type="SAM" id="SignalP"/>
    </source>
</evidence>
<protein>
    <submittedName>
        <fullName evidence="3">Uncharacterized protein</fullName>
    </submittedName>
</protein>
<evidence type="ECO:0000313" key="2">
    <source>
        <dbReference type="Proteomes" id="UP000887565"/>
    </source>
</evidence>
<keyword evidence="1" id="KW-0732">Signal</keyword>
<sequence>MIVIYLTLFTVLERMIMCQDIASMKCRAQYMSSLIFIDNDHVSYYCKAGQDKMIQTNKICFLPVDIRELEGKCEVRYEHQNWKVIRMRHTPNDDLIEWEFCSGAKSDKFNAQSHKCQPLDIGRAMHIQVQMLKGFLGGAVAVPSLANVAVVCELRKSCALKSEIIKRIRGNLPSHTPSPFPGPDCMVWGGCASPQALLEGIYSLAGEYNKIGKWADKSIVYKIRSLIYSKGDKFNANHRNYWGKNQQYQTFTTLFKDAAKLFENTHPEVHKINYRGMEMGAETFCTMALTYFPAAISDLYPRININICPDAGVQCYENGAFRYEYPPSLPNHYNLVYYTSRALAKACYIPDGHIAIRDLNIRQRRCITFDKAQLLLINKNNDNRNSERYKSRYMASIISVWNVYYLKKENGYYLHDFNQQPPANQQKSIADTLSDI</sequence>
<feature type="signal peptide" evidence="1">
    <location>
        <begin position="1"/>
        <end position="18"/>
    </location>
</feature>
<name>A0A915HKT9_ROMCU</name>
<feature type="chain" id="PRO_5037633215" evidence="1">
    <location>
        <begin position="19"/>
        <end position="436"/>
    </location>
</feature>
<evidence type="ECO:0000313" key="3">
    <source>
        <dbReference type="WBParaSite" id="nRc.2.0.1.t02583-RA"/>
    </source>
</evidence>
<proteinExistence type="predicted"/>
<keyword evidence="2" id="KW-1185">Reference proteome</keyword>
<dbReference type="WBParaSite" id="nRc.2.0.1.t02583-RA">
    <property type="protein sequence ID" value="nRc.2.0.1.t02583-RA"/>
    <property type="gene ID" value="nRc.2.0.1.g02583"/>
</dbReference>